<feature type="transmembrane region" description="Helical" evidence="7">
    <location>
        <begin position="347"/>
        <end position="371"/>
    </location>
</feature>
<sequence length="614" mass="65740">MLKTPTVDSSLVDALELISQTGHTSHSQNDATSTVEMMPIQSKKDEMSVKEDEQQPAAASPRSSVASKSPPTSDSRTPFRIMAAFVALTLSLFLVALDTVLIPTALPTISQSFQIPDSLYAWTGSAYLLTNAASIPFWGKLSDVFGRKSVLLIANSIFLGGSIVCGVSVNAPMLVAGRAVQGLGGGGVVVLVHVCVSDLFSIRNRSFYMGMVGAAWALASALGPVLGGIFAEELSWKWCFYINIPIVTISIIVLYFTLELHDPRTPLLQGLVSVDWVGITTIITAAVLLLVGLQMGSGGSYANPMVISLIVLGSAIFMAFPLSQWWEDKRGGSPIMPLRIFRDISNLSALGVCACDALVFNSVAYFLPLYFQIVLEMSPATTGLLMLAVAIPLAIVSLTSGWVIEKIGRFIEVLQIGLFLMTLGVGLLISFDASFDLGKVIGILAVIGLGFGPNFAAPLIALQTQIQDSDMATGTAAFGFVRMISGAIGLVLSQVIFQYLTAPNFQRLVDSGISIEFATKLVSGEAISQGVQIGDLTVAQKEVVHQSFMGPLRRVWILYTAVGAMGLFVSLYLARTVIEPINIYKRLIMEILNENLPLFGTLLPTQSRNTIPTN</sequence>
<feature type="transmembrane region" description="Helical" evidence="7">
    <location>
        <begin position="150"/>
        <end position="173"/>
    </location>
</feature>
<feature type="transmembrane region" description="Helical" evidence="7">
    <location>
        <begin position="238"/>
        <end position="258"/>
    </location>
</feature>
<evidence type="ECO:0000256" key="4">
    <source>
        <dbReference type="ARBA" id="ARBA00022989"/>
    </source>
</evidence>
<proteinExistence type="inferred from homology"/>
<comment type="caution">
    <text evidence="9">The sequence shown here is derived from an EMBL/GenBank/DDBJ whole genome shotgun (WGS) entry which is preliminary data.</text>
</comment>
<dbReference type="Proteomes" id="UP000624244">
    <property type="component" value="Unassembled WGS sequence"/>
</dbReference>
<dbReference type="SUPFAM" id="SSF103473">
    <property type="entry name" value="MFS general substrate transporter"/>
    <property type="match status" value="1"/>
</dbReference>
<dbReference type="PANTHER" id="PTHR23501">
    <property type="entry name" value="MAJOR FACILITATOR SUPERFAMILY"/>
    <property type="match status" value="1"/>
</dbReference>
<dbReference type="PROSITE" id="PS50850">
    <property type="entry name" value="MFS"/>
    <property type="match status" value="1"/>
</dbReference>
<evidence type="ECO:0000259" key="8">
    <source>
        <dbReference type="PROSITE" id="PS50850"/>
    </source>
</evidence>
<dbReference type="GO" id="GO:0022857">
    <property type="term" value="F:transmembrane transporter activity"/>
    <property type="evidence" value="ECO:0007669"/>
    <property type="project" value="InterPro"/>
</dbReference>
<keyword evidence="5 7" id="KW-0472">Membrane</keyword>
<feature type="transmembrane region" description="Helical" evidence="7">
    <location>
        <begin position="383"/>
        <end position="404"/>
    </location>
</feature>
<dbReference type="Gene3D" id="1.20.1250.20">
    <property type="entry name" value="MFS general substrate transporter like domains"/>
    <property type="match status" value="1"/>
</dbReference>
<dbReference type="InterPro" id="IPR036259">
    <property type="entry name" value="MFS_trans_sf"/>
</dbReference>
<evidence type="ECO:0000256" key="3">
    <source>
        <dbReference type="ARBA" id="ARBA00022692"/>
    </source>
</evidence>
<feature type="transmembrane region" description="Helical" evidence="7">
    <location>
        <begin position="81"/>
        <end position="106"/>
    </location>
</feature>
<feature type="domain" description="Major facilitator superfamily (MFS) profile" evidence="8">
    <location>
        <begin position="84"/>
        <end position="578"/>
    </location>
</feature>
<feature type="transmembrane region" description="Helical" evidence="7">
    <location>
        <begin position="474"/>
        <end position="497"/>
    </location>
</feature>
<feature type="transmembrane region" description="Helical" evidence="7">
    <location>
        <begin position="441"/>
        <end position="462"/>
    </location>
</feature>
<evidence type="ECO:0000313" key="9">
    <source>
        <dbReference type="EMBL" id="KAF5847437.1"/>
    </source>
</evidence>
<gene>
    <name evidence="9" type="ORF">GGP41_000120</name>
</gene>
<feature type="compositionally biased region" description="Basic and acidic residues" evidence="6">
    <location>
        <begin position="43"/>
        <end position="53"/>
    </location>
</feature>
<protein>
    <recommendedName>
        <fullName evidence="8">Major facilitator superfamily (MFS) profile domain-containing protein</fullName>
    </recommendedName>
</protein>
<feature type="transmembrane region" description="Helical" evidence="7">
    <location>
        <begin position="270"/>
        <end position="293"/>
    </location>
</feature>
<dbReference type="Pfam" id="PF07690">
    <property type="entry name" value="MFS_1"/>
    <property type="match status" value="1"/>
</dbReference>
<feature type="transmembrane region" description="Helical" evidence="7">
    <location>
        <begin position="416"/>
        <end position="435"/>
    </location>
</feature>
<comment type="subcellular location">
    <subcellularLocation>
        <location evidence="1">Membrane</location>
        <topology evidence="1">Multi-pass membrane protein</topology>
    </subcellularLocation>
</comment>
<dbReference type="GO" id="GO:0005886">
    <property type="term" value="C:plasma membrane"/>
    <property type="evidence" value="ECO:0007669"/>
    <property type="project" value="TreeGrafter"/>
</dbReference>
<feature type="transmembrane region" description="Helical" evidence="7">
    <location>
        <begin position="118"/>
        <end position="138"/>
    </location>
</feature>
<dbReference type="EMBL" id="WNKQ01000013">
    <property type="protein sequence ID" value="KAF5847437.1"/>
    <property type="molecule type" value="Genomic_DNA"/>
</dbReference>
<feature type="region of interest" description="Disordered" evidence="6">
    <location>
        <begin position="43"/>
        <end position="75"/>
    </location>
</feature>
<feature type="transmembrane region" description="Helical" evidence="7">
    <location>
        <begin position="207"/>
        <end position="226"/>
    </location>
</feature>
<evidence type="ECO:0000256" key="5">
    <source>
        <dbReference type="ARBA" id="ARBA00023136"/>
    </source>
</evidence>
<evidence type="ECO:0000313" key="10">
    <source>
        <dbReference type="Proteomes" id="UP000624244"/>
    </source>
</evidence>
<feature type="transmembrane region" description="Helical" evidence="7">
    <location>
        <begin position="305"/>
        <end position="326"/>
    </location>
</feature>
<accession>A0A8H5ZDU0</accession>
<keyword evidence="3 7" id="KW-0812">Transmembrane</keyword>
<dbReference type="InterPro" id="IPR011701">
    <property type="entry name" value="MFS"/>
</dbReference>
<evidence type="ECO:0000256" key="6">
    <source>
        <dbReference type="SAM" id="MobiDB-lite"/>
    </source>
</evidence>
<dbReference type="PANTHER" id="PTHR23501:SF102">
    <property type="entry name" value="DRUG TRANSPORTER, PUTATIVE (AFU_ORTHOLOGUE AFUA_3G08530)-RELATED"/>
    <property type="match status" value="1"/>
</dbReference>
<evidence type="ECO:0000256" key="1">
    <source>
        <dbReference type="ARBA" id="ARBA00004141"/>
    </source>
</evidence>
<reference evidence="9" key="1">
    <citation type="submission" date="2019-11" db="EMBL/GenBank/DDBJ databases">
        <title>Bipolaris sorokiniana Genome sequencing.</title>
        <authorList>
            <person name="Wang H."/>
        </authorList>
    </citation>
    <scope>NUCLEOTIDE SEQUENCE</scope>
</reference>
<dbReference type="Gene3D" id="1.20.1720.10">
    <property type="entry name" value="Multidrug resistance protein D"/>
    <property type="match status" value="1"/>
</dbReference>
<evidence type="ECO:0000256" key="7">
    <source>
        <dbReference type="SAM" id="Phobius"/>
    </source>
</evidence>
<keyword evidence="4 7" id="KW-1133">Transmembrane helix</keyword>
<dbReference type="AlphaFoldDB" id="A0A8H5ZDU0"/>
<evidence type="ECO:0000256" key="2">
    <source>
        <dbReference type="ARBA" id="ARBA00007520"/>
    </source>
</evidence>
<name>A0A8H5ZDU0_COCSA</name>
<dbReference type="InterPro" id="IPR020846">
    <property type="entry name" value="MFS_dom"/>
</dbReference>
<comment type="similarity">
    <text evidence="2">Belongs to the major facilitator superfamily. TCR/Tet family.</text>
</comment>
<feature type="transmembrane region" description="Helical" evidence="7">
    <location>
        <begin position="556"/>
        <end position="578"/>
    </location>
</feature>
<dbReference type="PRINTS" id="PR01036">
    <property type="entry name" value="TCRTETB"/>
</dbReference>
<feature type="transmembrane region" description="Helical" evidence="7">
    <location>
        <begin position="179"/>
        <end position="200"/>
    </location>
</feature>
<feature type="compositionally biased region" description="Low complexity" evidence="6">
    <location>
        <begin position="56"/>
        <end position="71"/>
    </location>
</feature>
<organism evidence="9 10">
    <name type="scientific">Cochliobolus sativus</name>
    <name type="common">Common root rot and spot blotch fungus</name>
    <name type="synonym">Bipolaris sorokiniana</name>
    <dbReference type="NCBI Taxonomy" id="45130"/>
    <lineage>
        <taxon>Eukaryota</taxon>
        <taxon>Fungi</taxon>
        <taxon>Dikarya</taxon>
        <taxon>Ascomycota</taxon>
        <taxon>Pezizomycotina</taxon>
        <taxon>Dothideomycetes</taxon>
        <taxon>Pleosporomycetidae</taxon>
        <taxon>Pleosporales</taxon>
        <taxon>Pleosporineae</taxon>
        <taxon>Pleosporaceae</taxon>
        <taxon>Bipolaris</taxon>
    </lineage>
</organism>